<name>A0AAW0FA29_9APHY</name>
<evidence type="ECO:0000313" key="2">
    <source>
        <dbReference type="EMBL" id="KAK7677263.1"/>
    </source>
</evidence>
<evidence type="ECO:0000256" key="1">
    <source>
        <dbReference type="SAM" id="MobiDB-lite"/>
    </source>
</evidence>
<proteinExistence type="predicted"/>
<keyword evidence="3" id="KW-1185">Reference proteome</keyword>
<reference evidence="2 3" key="1">
    <citation type="submission" date="2022-09" db="EMBL/GenBank/DDBJ databases">
        <authorList>
            <person name="Palmer J.M."/>
        </authorList>
    </citation>
    <scope>NUCLEOTIDE SEQUENCE [LARGE SCALE GENOMIC DNA]</scope>
    <source>
        <strain evidence="2 3">DSM 7382</strain>
    </source>
</reference>
<dbReference type="AlphaFoldDB" id="A0AAW0FA29"/>
<evidence type="ECO:0000313" key="3">
    <source>
        <dbReference type="Proteomes" id="UP001385951"/>
    </source>
</evidence>
<comment type="caution">
    <text evidence="2">The sequence shown here is derived from an EMBL/GenBank/DDBJ whole genome shotgun (WGS) entry which is preliminary data.</text>
</comment>
<protein>
    <submittedName>
        <fullName evidence="2">Uncharacterized protein</fullName>
    </submittedName>
</protein>
<dbReference type="EMBL" id="JASBNA010000092">
    <property type="protein sequence ID" value="KAK7677263.1"/>
    <property type="molecule type" value="Genomic_DNA"/>
</dbReference>
<gene>
    <name evidence="2" type="ORF">QCA50_019764</name>
</gene>
<dbReference type="Proteomes" id="UP001385951">
    <property type="component" value="Unassembled WGS sequence"/>
</dbReference>
<organism evidence="2 3">
    <name type="scientific">Cerrena zonata</name>
    <dbReference type="NCBI Taxonomy" id="2478898"/>
    <lineage>
        <taxon>Eukaryota</taxon>
        <taxon>Fungi</taxon>
        <taxon>Dikarya</taxon>
        <taxon>Basidiomycota</taxon>
        <taxon>Agaricomycotina</taxon>
        <taxon>Agaricomycetes</taxon>
        <taxon>Polyporales</taxon>
        <taxon>Cerrenaceae</taxon>
        <taxon>Cerrena</taxon>
    </lineage>
</organism>
<accession>A0AAW0FA29</accession>
<sequence length="102" mass="11128">MYASPKPTHRSPAISGVTSTSWASPASIAHYGRPLNYSDSNFVLCLAGEHLLRLLQYHDSLRLDGKSSLRLPELEPRCPRRKDSSISIPLSTGALLSSLIPV</sequence>
<feature type="region of interest" description="Disordered" evidence="1">
    <location>
        <begin position="1"/>
        <end position="21"/>
    </location>
</feature>